<dbReference type="GO" id="GO:0046872">
    <property type="term" value="F:metal ion binding"/>
    <property type="evidence" value="ECO:0007669"/>
    <property type="project" value="UniProtKB-KW"/>
</dbReference>
<proteinExistence type="inferred from homology"/>
<evidence type="ECO:0000256" key="3">
    <source>
        <dbReference type="ARBA" id="ARBA00023239"/>
    </source>
</evidence>
<dbReference type="AlphaFoldDB" id="A0A543FU63"/>
<keyword evidence="6" id="KW-1185">Reference proteome</keyword>
<dbReference type="InterPro" id="IPR015813">
    <property type="entry name" value="Pyrv/PenolPyrv_kinase-like_dom"/>
</dbReference>
<organism evidence="5 6">
    <name type="scientific">Pseudonocardia cypriaca</name>
    <dbReference type="NCBI Taxonomy" id="882449"/>
    <lineage>
        <taxon>Bacteria</taxon>
        <taxon>Bacillati</taxon>
        <taxon>Actinomycetota</taxon>
        <taxon>Actinomycetes</taxon>
        <taxon>Pseudonocardiales</taxon>
        <taxon>Pseudonocardiaceae</taxon>
        <taxon>Pseudonocardia</taxon>
    </lineage>
</organism>
<dbReference type="PANTHER" id="PTHR30502:SF0">
    <property type="entry name" value="PHOSPHOENOLPYRUVATE CARBOXYLASE FAMILY PROTEIN"/>
    <property type="match status" value="1"/>
</dbReference>
<dbReference type="PANTHER" id="PTHR30502">
    <property type="entry name" value="2-KETO-3-DEOXY-L-RHAMNONATE ALDOLASE"/>
    <property type="match status" value="1"/>
</dbReference>
<dbReference type="InterPro" id="IPR005000">
    <property type="entry name" value="Aldolase/citrate-lyase_domain"/>
</dbReference>
<evidence type="ECO:0000259" key="4">
    <source>
        <dbReference type="Pfam" id="PF03328"/>
    </source>
</evidence>
<evidence type="ECO:0000313" key="6">
    <source>
        <dbReference type="Proteomes" id="UP000319818"/>
    </source>
</evidence>
<evidence type="ECO:0000256" key="2">
    <source>
        <dbReference type="ARBA" id="ARBA00022723"/>
    </source>
</evidence>
<keyword evidence="2" id="KW-0479">Metal-binding</keyword>
<evidence type="ECO:0000256" key="1">
    <source>
        <dbReference type="ARBA" id="ARBA00005568"/>
    </source>
</evidence>
<evidence type="ECO:0000313" key="5">
    <source>
        <dbReference type="EMBL" id="TQM37356.1"/>
    </source>
</evidence>
<feature type="domain" description="HpcH/HpaI aldolase/citrate lyase" evidence="4">
    <location>
        <begin position="33"/>
        <end position="237"/>
    </location>
</feature>
<comment type="similarity">
    <text evidence="1">Belongs to the HpcH/HpaI aldolase family.</text>
</comment>
<dbReference type="RefSeq" id="WP_142104189.1">
    <property type="nucleotide sequence ID" value="NZ_VFPH01000002.1"/>
</dbReference>
<dbReference type="InterPro" id="IPR050251">
    <property type="entry name" value="HpcH-HpaI_aldolase"/>
</dbReference>
<sequence length="259" mass="27098">MTLPVIAKARSGELALGTFVFEFATNGIGRLAAHAGAEFVLYDAEHTGWGWETLGGLVATTRPTGVPAWIRIPSAFDRTFVSRALDVGASGIMAPMVGSAEVAAQLVDWAKYPPDGSRGAAFGVAHDDYRAGDNVATMRAANSDNVVICQIETVAGLEAVEEIAAVPGVDVVWVGHFDLTNSMGIPGRFDHPDYLAALDRVAKAAADTGTIAGFMPTSVEQATDLIARGFTLLAYNGDLWLYQQALASGLTAIRSAAKG</sequence>
<comment type="caution">
    <text evidence="5">The sequence shown here is derived from an EMBL/GenBank/DDBJ whole genome shotgun (WGS) entry which is preliminary data.</text>
</comment>
<dbReference type="InterPro" id="IPR040442">
    <property type="entry name" value="Pyrv_kinase-like_dom_sf"/>
</dbReference>
<accession>A0A543FU63</accession>
<protein>
    <submittedName>
        <fullName evidence="5">2-dehydro-3-deoxyglucarate aldolase/4-hydroxy-2-oxoheptanedioate aldolase</fullName>
    </submittedName>
</protein>
<dbReference type="EMBL" id="VFPH01000002">
    <property type="protein sequence ID" value="TQM37356.1"/>
    <property type="molecule type" value="Genomic_DNA"/>
</dbReference>
<gene>
    <name evidence="5" type="ORF">FB388_4565</name>
</gene>
<dbReference type="GO" id="GO:0005737">
    <property type="term" value="C:cytoplasm"/>
    <property type="evidence" value="ECO:0007669"/>
    <property type="project" value="TreeGrafter"/>
</dbReference>
<dbReference type="Pfam" id="PF03328">
    <property type="entry name" value="HpcH_HpaI"/>
    <property type="match status" value="1"/>
</dbReference>
<dbReference type="SUPFAM" id="SSF51621">
    <property type="entry name" value="Phosphoenolpyruvate/pyruvate domain"/>
    <property type="match status" value="1"/>
</dbReference>
<keyword evidence="3" id="KW-0456">Lyase</keyword>
<dbReference type="OrthoDB" id="3353438at2"/>
<dbReference type="Proteomes" id="UP000319818">
    <property type="component" value="Unassembled WGS sequence"/>
</dbReference>
<reference evidence="5 6" key="1">
    <citation type="submission" date="2019-06" db="EMBL/GenBank/DDBJ databases">
        <title>Sequencing the genomes of 1000 actinobacteria strains.</title>
        <authorList>
            <person name="Klenk H.-P."/>
        </authorList>
    </citation>
    <scope>NUCLEOTIDE SEQUENCE [LARGE SCALE GENOMIC DNA]</scope>
    <source>
        <strain evidence="5 6">DSM 45511</strain>
    </source>
</reference>
<dbReference type="Gene3D" id="3.20.20.60">
    <property type="entry name" value="Phosphoenolpyruvate-binding domains"/>
    <property type="match status" value="1"/>
</dbReference>
<dbReference type="GO" id="GO:0016832">
    <property type="term" value="F:aldehyde-lyase activity"/>
    <property type="evidence" value="ECO:0007669"/>
    <property type="project" value="TreeGrafter"/>
</dbReference>
<name>A0A543FU63_9PSEU</name>